<feature type="transmembrane region" description="Helical" evidence="1">
    <location>
        <begin position="402"/>
        <end position="422"/>
    </location>
</feature>
<organism evidence="3 4">
    <name type="scientific">Dendrosporobacter quercicolus</name>
    <dbReference type="NCBI Taxonomy" id="146817"/>
    <lineage>
        <taxon>Bacteria</taxon>
        <taxon>Bacillati</taxon>
        <taxon>Bacillota</taxon>
        <taxon>Negativicutes</taxon>
        <taxon>Selenomonadales</taxon>
        <taxon>Sporomusaceae</taxon>
        <taxon>Dendrosporobacter</taxon>
    </lineage>
</organism>
<keyword evidence="1" id="KW-1133">Transmembrane helix</keyword>
<dbReference type="Pfam" id="PF03929">
    <property type="entry name" value="PepSY_TM"/>
    <property type="match status" value="1"/>
</dbReference>
<dbReference type="STRING" id="146817.SAMN04488502_11155"/>
<name>A0A1G9YCG6_9FIRM</name>
<sequence>MMQYWYKIHKWTSLVCAVFLLIMCASALPLIFKQEINDFNRVQRPAVSRPAPSQAAPAPTETPPVSLARQATNLLDRHPGYSLRTVSLDYEQQSARFSLQVEGKRLQISTDLQTGRVIEQSERSAGHGGRGGQSDNQIKYAVIPEFLNFMHIMHVNLYLGAFGRSLLGWMCGLSIVSLLTGLYLYAPFMRTMPFGAIRTAPRRNWWMDWHKLSGIVTLVWAVLLCLSGFILVFGGPVSNAWNENVRQALLAQYQGTPVSTSRISLDDVLETAQRALPERKITSIELPQEGGKMPWHYVVRTQGEGFAAHFQEFVWVDASTGTVTATIAQPWYLQAISLARPAHFSNHDTLALKILWFVTDALTCFMIITGIYAWFVKFRPVRPAAQKQTQAVRPVRQSNRQIWLQPVIIIVLSVVGILAPLAGGQYNTPATLALATPLILTVYYWLRR</sequence>
<dbReference type="Pfam" id="PF03413">
    <property type="entry name" value="PepSY"/>
    <property type="match status" value="1"/>
</dbReference>
<dbReference type="AlphaFoldDB" id="A0A1G9YCG6"/>
<feature type="transmembrane region" description="Helical" evidence="1">
    <location>
        <begin position="166"/>
        <end position="188"/>
    </location>
</feature>
<proteinExistence type="predicted"/>
<dbReference type="PANTHER" id="PTHR34219:SF3">
    <property type="entry name" value="BLL7967 PROTEIN"/>
    <property type="match status" value="1"/>
</dbReference>
<evidence type="ECO:0000256" key="1">
    <source>
        <dbReference type="SAM" id="Phobius"/>
    </source>
</evidence>
<gene>
    <name evidence="3" type="ORF">SAMN04488502_11155</name>
</gene>
<keyword evidence="1" id="KW-0472">Membrane</keyword>
<dbReference type="InterPro" id="IPR025711">
    <property type="entry name" value="PepSY"/>
</dbReference>
<dbReference type="InterPro" id="IPR005625">
    <property type="entry name" value="PepSY-ass_TM"/>
</dbReference>
<dbReference type="EMBL" id="FNHB01000011">
    <property type="protein sequence ID" value="SDN06677.1"/>
    <property type="molecule type" value="Genomic_DNA"/>
</dbReference>
<reference evidence="3 4" key="1">
    <citation type="submission" date="2016-10" db="EMBL/GenBank/DDBJ databases">
        <authorList>
            <person name="de Groot N.N."/>
        </authorList>
    </citation>
    <scope>NUCLEOTIDE SEQUENCE [LARGE SCALE GENOMIC DNA]</scope>
    <source>
        <strain evidence="3 4">DSM 1736</strain>
    </source>
</reference>
<feature type="transmembrane region" description="Helical" evidence="1">
    <location>
        <begin position="428"/>
        <end position="446"/>
    </location>
</feature>
<keyword evidence="4" id="KW-1185">Reference proteome</keyword>
<protein>
    <submittedName>
        <fullName evidence="3">Uncharacterized iron-regulated membrane protein</fullName>
    </submittedName>
</protein>
<evidence type="ECO:0000259" key="2">
    <source>
        <dbReference type="Pfam" id="PF03413"/>
    </source>
</evidence>
<keyword evidence="1" id="KW-0812">Transmembrane</keyword>
<dbReference type="Proteomes" id="UP000214880">
    <property type="component" value="Unassembled WGS sequence"/>
</dbReference>
<feature type="domain" description="PepSY" evidence="2">
    <location>
        <begin position="262"/>
        <end position="325"/>
    </location>
</feature>
<accession>A0A1G9YCG6</accession>
<feature type="transmembrane region" description="Helical" evidence="1">
    <location>
        <begin position="354"/>
        <end position="375"/>
    </location>
</feature>
<dbReference type="PANTHER" id="PTHR34219">
    <property type="entry name" value="IRON-REGULATED INNER MEMBRANE PROTEIN-RELATED"/>
    <property type="match status" value="1"/>
</dbReference>
<evidence type="ECO:0000313" key="3">
    <source>
        <dbReference type="EMBL" id="SDN06677.1"/>
    </source>
</evidence>
<dbReference type="RefSeq" id="WP_245698194.1">
    <property type="nucleotide sequence ID" value="NZ_FNHB01000011.1"/>
</dbReference>
<evidence type="ECO:0000313" key="4">
    <source>
        <dbReference type="Proteomes" id="UP000214880"/>
    </source>
</evidence>
<feature type="transmembrane region" description="Helical" evidence="1">
    <location>
        <begin position="209"/>
        <end position="233"/>
    </location>
</feature>